<protein>
    <submittedName>
        <fullName evidence="2">Uncharacterized protein</fullName>
    </submittedName>
</protein>
<evidence type="ECO:0000256" key="1">
    <source>
        <dbReference type="SAM" id="MobiDB-lite"/>
    </source>
</evidence>
<reference evidence="3" key="1">
    <citation type="journal article" date="2013" name="Nature">
        <title>Pan genome of the phytoplankton Emiliania underpins its global distribution.</title>
        <authorList>
            <person name="Read B.A."/>
            <person name="Kegel J."/>
            <person name="Klute M.J."/>
            <person name="Kuo A."/>
            <person name="Lefebvre S.C."/>
            <person name="Maumus F."/>
            <person name="Mayer C."/>
            <person name="Miller J."/>
            <person name="Monier A."/>
            <person name="Salamov A."/>
            <person name="Young J."/>
            <person name="Aguilar M."/>
            <person name="Claverie J.M."/>
            <person name="Frickenhaus S."/>
            <person name="Gonzalez K."/>
            <person name="Herman E.K."/>
            <person name="Lin Y.C."/>
            <person name="Napier J."/>
            <person name="Ogata H."/>
            <person name="Sarno A.F."/>
            <person name="Shmutz J."/>
            <person name="Schroeder D."/>
            <person name="de Vargas C."/>
            <person name="Verret F."/>
            <person name="von Dassow P."/>
            <person name="Valentin K."/>
            <person name="Van de Peer Y."/>
            <person name="Wheeler G."/>
            <person name="Dacks J.B."/>
            <person name="Delwiche C.F."/>
            <person name="Dyhrman S.T."/>
            <person name="Glockner G."/>
            <person name="John U."/>
            <person name="Richards T."/>
            <person name="Worden A.Z."/>
            <person name="Zhang X."/>
            <person name="Grigoriev I.V."/>
            <person name="Allen A.E."/>
            <person name="Bidle K."/>
            <person name="Borodovsky M."/>
            <person name="Bowler C."/>
            <person name="Brownlee C."/>
            <person name="Cock J.M."/>
            <person name="Elias M."/>
            <person name="Gladyshev V.N."/>
            <person name="Groth M."/>
            <person name="Guda C."/>
            <person name="Hadaegh A."/>
            <person name="Iglesias-Rodriguez M.D."/>
            <person name="Jenkins J."/>
            <person name="Jones B.M."/>
            <person name="Lawson T."/>
            <person name="Leese F."/>
            <person name="Lindquist E."/>
            <person name="Lobanov A."/>
            <person name="Lomsadze A."/>
            <person name="Malik S.B."/>
            <person name="Marsh M.E."/>
            <person name="Mackinder L."/>
            <person name="Mock T."/>
            <person name="Mueller-Roeber B."/>
            <person name="Pagarete A."/>
            <person name="Parker M."/>
            <person name="Probert I."/>
            <person name="Quesneville H."/>
            <person name="Raines C."/>
            <person name="Rensing S.A."/>
            <person name="Riano-Pachon D.M."/>
            <person name="Richier S."/>
            <person name="Rokitta S."/>
            <person name="Shiraiwa Y."/>
            <person name="Soanes D.M."/>
            <person name="van der Giezen M."/>
            <person name="Wahlund T.M."/>
            <person name="Williams B."/>
            <person name="Wilson W."/>
            <person name="Wolfe G."/>
            <person name="Wurch L.L."/>
        </authorList>
    </citation>
    <scope>NUCLEOTIDE SEQUENCE</scope>
</reference>
<dbReference type="GeneID" id="17260441"/>
<feature type="region of interest" description="Disordered" evidence="1">
    <location>
        <begin position="313"/>
        <end position="344"/>
    </location>
</feature>
<dbReference type="Proteomes" id="UP000013827">
    <property type="component" value="Unassembled WGS sequence"/>
</dbReference>
<keyword evidence="3" id="KW-1185">Reference proteome</keyword>
<evidence type="ECO:0000313" key="2">
    <source>
        <dbReference type="EnsemblProtists" id="EOD14292"/>
    </source>
</evidence>
<proteinExistence type="predicted"/>
<reference evidence="2" key="2">
    <citation type="submission" date="2024-10" db="UniProtKB">
        <authorList>
            <consortium name="EnsemblProtists"/>
        </authorList>
    </citation>
    <scope>IDENTIFICATION</scope>
</reference>
<dbReference type="PaxDb" id="2903-EOD14292"/>
<accession>A0A0D3ISQ7</accession>
<dbReference type="EnsemblProtists" id="EOD14292">
    <property type="protein sequence ID" value="EOD14292"/>
    <property type="gene ID" value="EMIHUDRAFT_246267"/>
</dbReference>
<evidence type="ECO:0000313" key="3">
    <source>
        <dbReference type="Proteomes" id="UP000013827"/>
    </source>
</evidence>
<dbReference type="AlphaFoldDB" id="A0A0D3ISQ7"/>
<feature type="region of interest" description="Disordered" evidence="1">
    <location>
        <begin position="248"/>
        <end position="274"/>
    </location>
</feature>
<sequence length="478" mass="48863">MGPLASGRPQCYSKPGINPHFVQSMRAVAQERAAAEARGAYFNERTALDEQLLSVFSEELPSGRTVSGRARMHLRGDAIKSLRSLRNGHNPFDRAVIKPSCSHCTAGAGASTKGLVKHIFCPERKKFDSTVEAEAVNIFRGSLIDAYNCHLAGKLIATGEGGSSVAQADGDAGGADASMCGGEAATVAIAPCQPFTTSSVHTTHNSYSHMRRTAATGTLRGDLTVALDGLGGCLSRLRLEGRSTGVGWRSGARNGSQVAMGGPQEPSDRSGRLTADGVISDAGLAASPARTAPHTSEGGHGYVSLLGPAARRAGMHLSTPGGGQVAMGGPQEPSERSSRFTADGVSSDAGLADLWQARPCNDRLCLAAVGRDSGTLRGALTAALDGHGGCLSRLRLEGRSTGVGWRSGARNGSQVAMGGPQEPSDRSGRLTADGVIGDAGLAASPARTAPHTSEGGHGYVSLLGPAARRAGVDLSTPG</sequence>
<name>A0A0D3ISQ7_EMIH1</name>
<dbReference type="KEGG" id="ehx:EMIHUDRAFT_246267"/>
<dbReference type="RefSeq" id="XP_005766721.1">
    <property type="nucleotide sequence ID" value="XM_005766664.1"/>
</dbReference>
<organism evidence="2 3">
    <name type="scientific">Emiliania huxleyi (strain CCMP1516)</name>
    <dbReference type="NCBI Taxonomy" id="280463"/>
    <lineage>
        <taxon>Eukaryota</taxon>
        <taxon>Haptista</taxon>
        <taxon>Haptophyta</taxon>
        <taxon>Prymnesiophyceae</taxon>
        <taxon>Isochrysidales</taxon>
        <taxon>Noelaerhabdaceae</taxon>
        <taxon>Emiliania</taxon>
    </lineage>
</organism>
<feature type="region of interest" description="Disordered" evidence="1">
    <location>
        <begin position="402"/>
        <end position="432"/>
    </location>
</feature>
<dbReference type="HOGENOM" id="CLU_571672_0_0_1"/>